<evidence type="ECO:0000313" key="1">
    <source>
        <dbReference type="EMBL" id="QOX63996.1"/>
    </source>
</evidence>
<evidence type="ECO:0000313" key="2">
    <source>
        <dbReference type="Proteomes" id="UP000594014"/>
    </source>
</evidence>
<keyword evidence="2" id="KW-1185">Reference proteome</keyword>
<proteinExistence type="predicted"/>
<sequence>MGIIGWIIIGAAAGWIASMITGNNKEMGAGKNIIVGIVGGLIGGLIMNLVGGVGVTGFNLWSLVVACVGAIVLLLIVNAFTRKAHYN</sequence>
<accession>A0ACD1ACC7</accession>
<gene>
    <name evidence="1" type="ORF">FRZ06_11955</name>
</gene>
<reference evidence="1" key="1">
    <citation type="submission" date="2019-08" db="EMBL/GenBank/DDBJ databases">
        <title>Genome sequence of Clostridiales bacterium MT110.</title>
        <authorList>
            <person name="Cao J."/>
        </authorList>
    </citation>
    <scope>NUCLEOTIDE SEQUENCE</scope>
    <source>
        <strain evidence="1">MT110</strain>
    </source>
</reference>
<organism evidence="1 2">
    <name type="scientific">Anoxybacterium hadale</name>
    <dbReference type="NCBI Taxonomy" id="3408580"/>
    <lineage>
        <taxon>Bacteria</taxon>
        <taxon>Bacillati</taxon>
        <taxon>Bacillota</taxon>
        <taxon>Clostridia</taxon>
        <taxon>Peptostreptococcales</taxon>
        <taxon>Anaerovoracaceae</taxon>
        <taxon>Anoxybacterium</taxon>
    </lineage>
</organism>
<dbReference type="Proteomes" id="UP000594014">
    <property type="component" value="Chromosome"/>
</dbReference>
<dbReference type="EMBL" id="CP042469">
    <property type="protein sequence ID" value="QOX63996.1"/>
    <property type="molecule type" value="Genomic_DNA"/>
</dbReference>
<name>A0ACD1ACC7_9FIRM</name>
<protein>
    <submittedName>
        <fullName evidence="1">GlsB/YeaQ/YmgE family stress response membrane protein</fullName>
    </submittedName>
</protein>